<dbReference type="EMBL" id="AUZZ01009200">
    <property type="protein sequence ID" value="EQD34544.1"/>
    <property type="molecule type" value="Genomic_DNA"/>
</dbReference>
<feature type="non-terminal residue" evidence="2">
    <location>
        <position position="206"/>
    </location>
</feature>
<evidence type="ECO:0000313" key="2">
    <source>
        <dbReference type="EMBL" id="EQD34544.1"/>
    </source>
</evidence>
<dbReference type="AlphaFoldDB" id="T1A0E2"/>
<reference evidence="2" key="2">
    <citation type="journal article" date="2014" name="ISME J.">
        <title>Microbial stratification in low pH oxic and suboxic macroscopic growths along an acid mine drainage.</title>
        <authorList>
            <person name="Mendez-Garcia C."/>
            <person name="Mesa V."/>
            <person name="Sprenger R.R."/>
            <person name="Richter M."/>
            <person name="Diez M.S."/>
            <person name="Solano J."/>
            <person name="Bargiela R."/>
            <person name="Golyshina O.V."/>
            <person name="Manteca A."/>
            <person name="Ramos J.L."/>
            <person name="Gallego J.R."/>
            <person name="Llorente I."/>
            <person name="Martins Dos Santos V.A."/>
            <person name="Jensen O.N."/>
            <person name="Pelaez A.I."/>
            <person name="Sanchez J."/>
            <person name="Ferrer M."/>
        </authorList>
    </citation>
    <scope>NUCLEOTIDE SEQUENCE</scope>
</reference>
<dbReference type="PANTHER" id="PTHR30121">
    <property type="entry name" value="UNCHARACTERIZED PROTEIN YJGR-RELATED"/>
    <property type="match status" value="1"/>
</dbReference>
<organism evidence="2">
    <name type="scientific">mine drainage metagenome</name>
    <dbReference type="NCBI Taxonomy" id="410659"/>
    <lineage>
        <taxon>unclassified sequences</taxon>
        <taxon>metagenomes</taxon>
        <taxon>ecological metagenomes</taxon>
    </lineage>
</organism>
<dbReference type="CDD" id="cd01127">
    <property type="entry name" value="TrwB_TraG_TraD_VirD4"/>
    <property type="match status" value="1"/>
</dbReference>
<protein>
    <submittedName>
        <fullName evidence="2">AAA ATPase</fullName>
    </submittedName>
</protein>
<gene>
    <name evidence="2" type="ORF">B2A_12756</name>
</gene>
<dbReference type="InterPro" id="IPR051162">
    <property type="entry name" value="T4SS_component"/>
</dbReference>
<dbReference type="Pfam" id="PF01935">
    <property type="entry name" value="DUF87"/>
    <property type="match status" value="1"/>
</dbReference>
<dbReference type="InterPro" id="IPR002789">
    <property type="entry name" value="HerA_central"/>
</dbReference>
<feature type="domain" description="Helicase HerA central" evidence="1">
    <location>
        <begin position="1"/>
        <end position="52"/>
    </location>
</feature>
<dbReference type="PANTHER" id="PTHR30121:SF6">
    <property type="entry name" value="SLR6007 PROTEIN"/>
    <property type="match status" value="1"/>
</dbReference>
<name>T1A0E2_9ZZZZ</name>
<dbReference type="SUPFAM" id="SSF52540">
    <property type="entry name" value="P-loop containing nucleoside triphosphate hydrolases"/>
    <property type="match status" value="1"/>
</dbReference>
<dbReference type="Pfam" id="PF12846">
    <property type="entry name" value="AAA_10"/>
    <property type="match status" value="1"/>
</dbReference>
<dbReference type="Gene3D" id="3.40.50.300">
    <property type="entry name" value="P-loop containing nucleotide triphosphate hydrolases"/>
    <property type="match status" value="1"/>
</dbReference>
<accession>T1A0E2</accession>
<evidence type="ECO:0000259" key="1">
    <source>
        <dbReference type="Pfam" id="PF01935"/>
    </source>
</evidence>
<proteinExistence type="predicted"/>
<dbReference type="InterPro" id="IPR027417">
    <property type="entry name" value="P-loop_NTPase"/>
</dbReference>
<sequence length="206" mass="22295">MCVIGMSGSGKTFFLKNLAGKQAVAGRSVFIIDWNGEYAGTIAYFYGTEYKINNRDEIKKLIDEVGVPLHQAGLSSVNLSGMRNGAERRLAARDILSTIAGELGEAPSWRGVQKTLILDEAWKVLEGNELSTLFREGRKYGMGIVIASQTASDLSEDIISNCATAVMFRLQSAGDFSMLLDTRIIDGNAANMLSTMHRGSCMIAVA</sequence>
<comment type="caution">
    <text evidence="2">The sequence shown here is derived from an EMBL/GenBank/DDBJ whole genome shotgun (WGS) entry which is preliminary data.</text>
</comment>
<reference evidence="2" key="1">
    <citation type="submission" date="2013-08" db="EMBL/GenBank/DDBJ databases">
        <authorList>
            <person name="Mendez C."/>
            <person name="Richter M."/>
            <person name="Ferrer M."/>
            <person name="Sanchez J."/>
        </authorList>
    </citation>
    <scope>NUCLEOTIDE SEQUENCE</scope>
</reference>